<evidence type="ECO:0000313" key="12">
    <source>
        <dbReference type="Proteomes" id="UP000225706"/>
    </source>
</evidence>
<keyword evidence="7" id="KW-1015">Disulfide bond</keyword>
<feature type="domain" description="BPTI/Kunitz inhibitor" evidence="10">
    <location>
        <begin position="27"/>
        <end position="77"/>
    </location>
</feature>
<dbReference type="Gene3D" id="4.10.410.10">
    <property type="entry name" value="Pancreatic trypsin inhibitor Kunitz domain"/>
    <property type="match status" value="3"/>
</dbReference>
<evidence type="ECO:0000256" key="5">
    <source>
        <dbReference type="ARBA" id="ARBA00022690"/>
    </source>
</evidence>
<feature type="signal peptide" evidence="9">
    <location>
        <begin position="1"/>
        <end position="20"/>
    </location>
</feature>
<dbReference type="PROSITE" id="PS50279">
    <property type="entry name" value="BPTI_KUNITZ_2"/>
    <property type="match status" value="3"/>
</dbReference>
<dbReference type="InterPro" id="IPR020901">
    <property type="entry name" value="Prtase_inh_Kunz-CS"/>
</dbReference>
<dbReference type="CDD" id="cd00109">
    <property type="entry name" value="Kunitz-type"/>
    <property type="match status" value="1"/>
</dbReference>
<feature type="domain" description="BPTI/Kunitz inhibitor" evidence="10">
    <location>
        <begin position="133"/>
        <end position="183"/>
    </location>
</feature>
<dbReference type="PRINTS" id="PR00759">
    <property type="entry name" value="BASICPTASE"/>
</dbReference>
<dbReference type="InterPro" id="IPR050098">
    <property type="entry name" value="TFPI/VKTCI-like"/>
</dbReference>
<accession>A0A2B4SC41</accession>
<comment type="subcellular location">
    <subcellularLocation>
        <location evidence="1">Nematocyst</location>
    </subcellularLocation>
    <subcellularLocation>
        <location evidence="2">Secreted</location>
    </subcellularLocation>
</comment>
<dbReference type="SMART" id="SM00131">
    <property type="entry name" value="KU"/>
    <property type="match status" value="3"/>
</dbReference>
<dbReference type="OrthoDB" id="4473401at2759"/>
<organism evidence="11 12">
    <name type="scientific">Stylophora pistillata</name>
    <name type="common">Smooth cauliflower coral</name>
    <dbReference type="NCBI Taxonomy" id="50429"/>
    <lineage>
        <taxon>Eukaryota</taxon>
        <taxon>Metazoa</taxon>
        <taxon>Cnidaria</taxon>
        <taxon>Anthozoa</taxon>
        <taxon>Hexacorallia</taxon>
        <taxon>Scleractinia</taxon>
        <taxon>Astrocoeniina</taxon>
        <taxon>Pocilloporidae</taxon>
        <taxon>Stylophora</taxon>
    </lineage>
</organism>
<evidence type="ECO:0000256" key="2">
    <source>
        <dbReference type="ARBA" id="ARBA00004613"/>
    </source>
</evidence>
<dbReference type="GO" id="GO:0004867">
    <property type="term" value="F:serine-type endopeptidase inhibitor activity"/>
    <property type="evidence" value="ECO:0007669"/>
    <property type="project" value="UniProtKB-KW"/>
</dbReference>
<keyword evidence="8" id="KW-0166">Nematocyst</keyword>
<evidence type="ECO:0000256" key="8">
    <source>
        <dbReference type="ARBA" id="ARBA00023331"/>
    </source>
</evidence>
<keyword evidence="12" id="KW-1185">Reference proteome</keyword>
<dbReference type="PANTHER" id="PTHR10083:SF328">
    <property type="entry name" value="TISSUE FACTOR PATHWAY INHIBITOR"/>
    <property type="match status" value="1"/>
</dbReference>
<dbReference type="FunFam" id="4.10.410.10:FF:000021">
    <property type="entry name" value="Serine protease inhibitor, putative"/>
    <property type="match status" value="1"/>
</dbReference>
<comment type="similarity">
    <text evidence="3">Belongs to the venom Kunitz-type family. Sea anemone type 2 potassium channel toxin subfamily.</text>
</comment>
<dbReference type="FunFam" id="4.10.410.10:FF:000004">
    <property type="entry name" value="Tissue factor pathway inhibitor"/>
    <property type="match status" value="1"/>
</dbReference>
<dbReference type="InterPro" id="IPR002223">
    <property type="entry name" value="Kunitz_BPTI"/>
</dbReference>
<feature type="chain" id="PRO_5012631830" evidence="9">
    <location>
        <begin position="21"/>
        <end position="186"/>
    </location>
</feature>
<dbReference type="EMBL" id="LSMT01000133">
    <property type="protein sequence ID" value="PFX26158.1"/>
    <property type="molecule type" value="Genomic_DNA"/>
</dbReference>
<dbReference type="PANTHER" id="PTHR10083">
    <property type="entry name" value="KUNITZ-TYPE PROTEASE INHIBITOR-RELATED"/>
    <property type="match status" value="1"/>
</dbReference>
<keyword evidence="9" id="KW-0732">Signal</keyword>
<evidence type="ECO:0000256" key="3">
    <source>
        <dbReference type="ARBA" id="ARBA00007226"/>
    </source>
</evidence>
<gene>
    <name evidence="11" type="ORF">AWC38_SpisGene9221</name>
</gene>
<dbReference type="GO" id="GO:0008200">
    <property type="term" value="F:ion channel inhibitor activity"/>
    <property type="evidence" value="ECO:0007669"/>
    <property type="project" value="UniProtKB-ARBA"/>
</dbReference>
<evidence type="ECO:0000259" key="10">
    <source>
        <dbReference type="PROSITE" id="PS50279"/>
    </source>
</evidence>
<protein>
    <submittedName>
        <fullName evidence="11">Carboxypeptidase inhibitor SmCI</fullName>
    </submittedName>
</protein>
<comment type="caution">
    <text evidence="11">The sequence shown here is derived from an EMBL/GenBank/DDBJ whole genome shotgun (WGS) entry which is preliminary data.</text>
</comment>
<keyword evidence="6" id="KW-0722">Serine protease inhibitor</keyword>
<keyword evidence="4" id="KW-0964">Secreted</keyword>
<evidence type="ECO:0000256" key="4">
    <source>
        <dbReference type="ARBA" id="ARBA00022525"/>
    </source>
</evidence>
<dbReference type="STRING" id="50429.A0A2B4SC41"/>
<dbReference type="InterPro" id="IPR036880">
    <property type="entry name" value="Kunitz_BPTI_sf"/>
</dbReference>
<dbReference type="Pfam" id="PF00014">
    <property type="entry name" value="Kunitz_BPTI"/>
    <property type="match status" value="3"/>
</dbReference>
<evidence type="ECO:0000256" key="7">
    <source>
        <dbReference type="ARBA" id="ARBA00023157"/>
    </source>
</evidence>
<dbReference type="AlphaFoldDB" id="A0A2B4SC41"/>
<reference evidence="12" key="1">
    <citation type="journal article" date="2017" name="bioRxiv">
        <title>Comparative analysis of the genomes of Stylophora pistillata and Acropora digitifera provides evidence for extensive differences between species of corals.</title>
        <authorList>
            <person name="Voolstra C.R."/>
            <person name="Li Y."/>
            <person name="Liew Y.J."/>
            <person name="Baumgarten S."/>
            <person name="Zoccola D."/>
            <person name="Flot J.-F."/>
            <person name="Tambutte S."/>
            <person name="Allemand D."/>
            <person name="Aranda M."/>
        </authorList>
    </citation>
    <scope>NUCLEOTIDE SEQUENCE [LARGE SCALE GENOMIC DNA]</scope>
</reference>
<keyword evidence="5" id="KW-0646">Protease inhibitor</keyword>
<name>A0A2B4SC41_STYPI</name>
<dbReference type="SUPFAM" id="SSF57362">
    <property type="entry name" value="BPTI-like"/>
    <property type="match status" value="3"/>
</dbReference>
<feature type="domain" description="BPTI/Kunitz inhibitor" evidence="10">
    <location>
        <begin position="79"/>
        <end position="129"/>
    </location>
</feature>
<proteinExistence type="inferred from homology"/>
<evidence type="ECO:0000256" key="1">
    <source>
        <dbReference type="ARBA" id="ARBA00004532"/>
    </source>
</evidence>
<dbReference type="GO" id="GO:0042151">
    <property type="term" value="C:nematocyst"/>
    <property type="evidence" value="ECO:0007669"/>
    <property type="project" value="UniProtKB-SubCell"/>
</dbReference>
<evidence type="ECO:0000313" key="11">
    <source>
        <dbReference type="EMBL" id="PFX26158.1"/>
    </source>
</evidence>
<dbReference type="GO" id="GO:0005615">
    <property type="term" value="C:extracellular space"/>
    <property type="evidence" value="ECO:0007669"/>
    <property type="project" value="TreeGrafter"/>
</dbReference>
<sequence length="186" mass="21013">MKSTILSAALLFFLSPDLVALQGVNVCVLQSKTGFCRARIPRFYFYETSGRCIRFFYGGCGGNGNNFKTSEKCKKTCICRLPPQTGPCRAHFRMYYFDETNGQCKQFTYGGCRGNHNKFRTLEDCKQTCVSVCDLQKETGLCRARIPRFYFNEASGRCMRFFYGGCGGNGNNFKTLEECKETCGAE</sequence>
<dbReference type="Proteomes" id="UP000225706">
    <property type="component" value="Unassembled WGS sequence"/>
</dbReference>
<evidence type="ECO:0000256" key="9">
    <source>
        <dbReference type="SAM" id="SignalP"/>
    </source>
</evidence>
<evidence type="ECO:0000256" key="6">
    <source>
        <dbReference type="ARBA" id="ARBA00022900"/>
    </source>
</evidence>
<dbReference type="PROSITE" id="PS00280">
    <property type="entry name" value="BPTI_KUNITZ_1"/>
    <property type="match status" value="2"/>
</dbReference>